<comment type="subcellular location">
    <subcellularLocation>
        <location evidence="1">Cell membrane</location>
    </subcellularLocation>
</comment>
<dbReference type="EMBL" id="SJSA01000001">
    <property type="protein sequence ID" value="TGG40036.1"/>
    <property type="molecule type" value="Genomic_DNA"/>
</dbReference>
<evidence type="ECO:0000256" key="4">
    <source>
        <dbReference type="ARBA" id="ARBA00023186"/>
    </source>
</evidence>
<evidence type="ECO:0000256" key="2">
    <source>
        <dbReference type="ARBA" id="ARBA00022475"/>
    </source>
</evidence>
<evidence type="ECO:0008006" key="8">
    <source>
        <dbReference type="Google" id="ProtNLM"/>
    </source>
</evidence>
<evidence type="ECO:0000313" key="6">
    <source>
        <dbReference type="EMBL" id="TGG40036.1"/>
    </source>
</evidence>
<evidence type="ECO:0000256" key="5">
    <source>
        <dbReference type="SAM" id="Coils"/>
    </source>
</evidence>
<keyword evidence="5" id="KW-0175">Coiled coil</keyword>
<organism evidence="6 7">
    <name type="scientific">Duncaniella freteri</name>
    <dbReference type="NCBI Taxonomy" id="2530391"/>
    <lineage>
        <taxon>Bacteria</taxon>
        <taxon>Pseudomonadati</taxon>
        <taxon>Bacteroidota</taxon>
        <taxon>Bacteroidia</taxon>
        <taxon>Bacteroidales</taxon>
        <taxon>Muribaculaceae</taxon>
        <taxon>Duncaniella</taxon>
    </lineage>
</organism>
<dbReference type="SUPFAM" id="SSF109998">
    <property type="entry name" value="Triger factor/SurA peptide-binding domain-like"/>
    <property type="match status" value="1"/>
</dbReference>
<name>A0A4Z0V4E6_9BACT</name>
<sequence length="689" mass="74958">MATLEKIRSKSVLLLIIVGAALLAFVIGDFFTSGRTLFGTGTTIAEVGNQKVDVQEFQRRVQEASEQAQQSGQRIDNALLQQQVLDAIIAEKLFNQEVQNLGLTVTDAELTEMMVGKNSAYVDRMVQQQLGLPDAATAHDMAFNPTKYGMPQEQAMQLQQYWLQMEQSVEKMLLQQKFQNLFTGLLAANDLDAKALYDENTPTANIIYAKKDFSSLNDEEFPVDGSDIKKLYESEKNRYALTEPMRLVNYISVNIIPSQADILAGQKKVEDAILALNNQPETQGLSDMPEFVAERQMLSQADVDKQARLKNALDSLSVGNATLVNKSGNDYTIAKLIGKSQQSDKVTLDFMAIQGTKAQIDSLAGLLNGGASFDSIAASPLVAQSQKDMEVSLLDANATAVKELIANRAEGVYFTPDTLAENGRIVRIAKRNAPTTVYDIATVSFTTEPSNATVNELESKLQDYVSTHKTAREFADSAQAGGYTVFPFYISASSPSMGNISDSHSAVAWAMDADKGDVSQIFGDLQSGTFLAVALEDIYDDYTPTRDPQLNDALARRVRNDKKAAKLIADYAGKANDIAGYAKLMGAEVDTTTVNFGQQFVPGIGMGESELQGRVAIAKAGELVGPVKGNNAVIVLQVTGIDNEGRPFDVNENAVRYMQQRGAARMGGNLPAILIGNKKVKNNMNTFYK</sequence>
<evidence type="ECO:0000256" key="1">
    <source>
        <dbReference type="ARBA" id="ARBA00004236"/>
    </source>
</evidence>
<dbReference type="Gene3D" id="1.10.4030.10">
    <property type="entry name" value="Porin chaperone SurA, peptide-binding domain"/>
    <property type="match status" value="1"/>
</dbReference>
<keyword evidence="3" id="KW-0472">Membrane</keyword>
<dbReference type="Pfam" id="PF13623">
    <property type="entry name" value="SurA_N_2"/>
    <property type="match status" value="1"/>
</dbReference>
<dbReference type="Proteomes" id="UP000297635">
    <property type="component" value="Unassembled WGS sequence"/>
</dbReference>
<proteinExistence type="predicted"/>
<reference evidence="6 7" key="1">
    <citation type="submission" date="2019-02" db="EMBL/GenBank/DDBJ databases">
        <title>Isolation and identification of novel species under the genus Muribaculum.</title>
        <authorList>
            <person name="Miyake S."/>
            <person name="Ding Y."/>
            <person name="Low A."/>
            <person name="Soh M."/>
            <person name="Seedorf H."/>
        </authorList>
    </citation>
    <scope>NUCLEOTIDE SEQUENCE [LARGE SCALE GENOMIC DNA]</scope>
    <source>
        <strain evidence="6 7">TLL-A3</strain>
    </source>
</reference>
<keyword evidence="4" id="KW-0143">Chaperone</keyword>
<dbReference type="GO" id="GO:0005886">
    <property type="term" value="C:plasma membrane"/>
    <property type="evidence" value="ECO:0007669"/>
    <property type="project" value="UniProtKB-SubCell"/>
</dbReference>
<accession>A0A4Z0V4E6</accession>
<keyword evidence="2" id="KW-1003">Cell membrane</keyword>
<keyword evidence="7" id="KW-1185">Reference proteome</keyword>
<protein>
    <recommendedName>
        <fullName evidence="8">Peptidylprolyl isomerase</fullName>
    </recommendedName>
</protein>
<dbReference type="GeneID" id="82149088"/>
<dbReference type="PANTHER" id="PTHR47529:SF1">
    <property type="entry name" value="PERIPLASMIC CHAPERONE PPID"/>
    <property type="match status" value="1"/>
</dbReference>
<dbReference type="InterPro" id="IPR052029">
    <property type="entry name" value="PpiD_chaperone"/>
</dbReference>
<feature type="coiled-coil region" evidence="5">
    <location>
        <begin position="47"/>
        <end position="81"/>
    </location>
</feature>
<dbReference type="InterPro" id="IPR027304">
    <property type="entry name" value="Trigger_fact/SurA_dom_sf"/>
</dbReference>
<comment type="caution">
    <text evidence="6">The sequence shown here is derived from an EMBL/GenBank/DDBJ whole genome shotgun (WGS) entry which is preliminary data.</text>
</comment>
<dbReference type="PANTHER" id="PTHR47529">
    <property type="entry name" value="PEPTIDYL-PROLYL CIS-TRANS ISOMERASE D"/>
    <property type="match status" value="1"/>
</dbReference>
<dbReference type="AlphaFoldDB" id="A0A4Z0V4E6"/>
<evidence type="ECO:0000313" key="7">
    <source>
        <dbReference type="Proteomes" id="UP000297635"/>
    </source>
</evidence>
<dbReference type="RefSeq" id="WP_135471053.1">
    <property type="nucleotide sequence ID" value="NZ_CASGTF010000002.1"/>
</dbReference>
<evidence type="ECO:0000256" key="3">
    <source>
        <dbReference type="ARBA" id="ARBA00023136"/>
    </source>
</evidence>
<gene>
    <name evidence="6" type="ORF">EZ315_04725</name>
</gene>